<dbReference type="InterPro" id="IPR011993">
    <property type="entry name" value="PH-like_dom_sf"/>
</dbReference>
<dbReference type="Pfam" id="PF00621">
    <property type="entry name" value="RhoGEF"/>
    <property type="match status" value="1"/>
</dbReference>
<dbReference type="EMBL" id="JACVVK020000317">
    <property type="protein sequence ID" value="KAK7478766.1"/>
    <property type="molecule type" value="Genomic_DNA"/>
</dbReference>
<reference evidence="5 6" key="1">
    <citation type="journal article" date="2023" name="Sci. Data">
        <title>Genome assembly of the Korean intertidal mud-creeper Batillaria attramentaria.</title>
        <authorList>
            <person name="Patra A.K."/>
            <person name="Ho P.T."/>
            <person name="Jun S."/>
            <person name="Lee S.J."/>
            <person name="Kim Y."/>
            <person name="Won Y.J."/>
        </authorList>
    </citation>
    <scope>NUCLEOTIDE SEQUENCE [LARGE SCALE GENOMIC DNA]</scope>
    <source>
        <strain evidence="5">Wonlab-2016</strain>
    </source>
</reference>
<dbReference type="SUPFAM" id="SSF50729">
    <property type="entry name" value="PH domain-like"/>
    <property type="match status" value="1"/>
</dbReference>
<dbReference type="InterPro" id="IPR035899">
    <property type="entry name" value="DBL_dom_sf"/>
</dbReference>
<dbReference type="SMART" id="SM00239">
    <property type="entry name" value="C2"/>
    <property type="match status" value="1"/>
</dbReference>
<evidence type="ECO:0000313" key="6">
    <source>
        <dbReference type="Proteomes" id="UP001519460"/>
    </source>
</evidence>
<evidence type="ECO:0000259" key="4">
    <source>
        <dbReference type="PROSITE" id="PS50106"/>
    </source>
</evidence>
<feature type="domain" description="PDZ" evidence="4">
    <location>
        <begin position="184"/>
        <end position="261"/>
    </location>
</feature>
<accession>A0ABD0JVM7</accession>
<dbReference type="Proteomes" id="UP001519460">
    <property type="component" value="Unassembled WGS sequence"/>
</dbReference>
<feature type="compositionally biased region" description="Low complexity" evidence="1">
    <location>
        <begin position="551"/>
        <end position="594"/>
    </location>
</feature>
<dbReference type="Gene3D" id="2.30.42.10">
    <property type="match status" value="1"/>
</dbReference>
<evidence type="ECO:0000259" key="3">
    <source>
        <dbReference type="PROSITE" id="PS50010"/>
    </source>
</evidence>
<dbReference type="InterPro" id="IPR035892">
    <property type="entry name" value="C2_domain_sf"/>
</dbReference>
<dbReference type="InterPro" id="IPR036034">
    <property type="entry name" value="PDZ_sf"/>
</dbReference>
<proteinExistence type="predicted"/>
<feature type="region of interest" description="Disordered" evidence="1">
    <location>
        <begin position="258"/>
        <end position="278"/>
    </location>
</feature>
<dbReference type="Pfam" id="PF00168">
    <property type="entry name" value="C2"/>
    <property type="match status" value="1"/>
</dbReference>
<keyword evidence="6" id="KW-1185">Reference proteome</keyword>
<feature type="domain" description="DH" evidence="3">
    <location>
        <begin position="349"/>
        <end position="543"/>
    </location>
</feature>
<dbReference type="AlphaFoldDB" id="A0ABD0JVM7"/>
<dbReference type="InterPro" id="IPR000219">
    <property type="entry name" value="DH_dom"/>
</dbReference>
<dbReference type="Pfam" id="PF00595">
    <property type="entry name" value="PDZ"/>
    <property type="match status" value="1"/>
</dbReference>
<evidence type="ECO:0000259" key="2">
    <source>
        <dbReference type="PROSITE" id="PS50004"/>
    </source>
</evidence>
<dbReference type="PROSITE" id="PS50010">
    <property type="entry name" value="DH_2"/>
    <property type="match status" value="1"/>
</dbReference>
<dbReference type="PROSITE" id="PS50106">
    <property type="entry name" value="PDZ"/>
    <property type="match status" value="1"/>
</dbReference>
<dbReference type="Gene3D" id="2.60.40.150">
    <property type="entry name" value="C2 domain"/>
    <property type="match status" value="1"/>
</dbReference>
<name>A0ABD0JVM7_9CAEN</name>
<dbReference type="PANTHER" id="PTHR46848:SF1">
    <property type="entry name" value="REGULATOR OF G-PROTEIN SIGNALING 3"/>
    <property type="match status" value="1"/>
</dbReference>
<protein>
    <submittedName>
        <fullName evidence="5">Uncharacterized protein</fullName>
    </submittedName>
</protein>
<dbReference type="PANTHER" id="PTHR46848">
    <property type="entry name" value="REGULATOR OF G-PROTEIN SIGNALING 3"/>
    <property type="match status" value="1"/>
</dbReference>
<dbReference type="SUPFAM" id="SSF49562">
    <property type="entry name" value="C2 domain (Calcium/lipid-binding domain, CaLB)"/>
    <property type="match status" value="1"/>
</dbReference>
<gene>
    <name evidence="5" type="ORF">BaRGS_00029977</name>
</gene>
<evidence type="ECO:0000313" key="5">
    <source>
        <dbReference type="EMBL" id="KAK7478766.1"/>
    </source>
</evidence>
<feature type="region of interest" description="Disordered" evidence="1">
    <location>
        <begin position="551"/>
        <end position="610"/>
    </location>
</feature>
<organism evidence="5 6">
    <name type="scientific">Batillaria attramentaria</name>
    <dbReference type="NCBI Taxonomy" id="370345"/>
    <lineage>
        <taxon>Eukaryota</taxon>
        <taxon>Metazoa</taxon>
        <taxon>Spiralia</taxon>
        <taxon>Lophotrochozoa</taxon>
        <taxon>Mollusca</taxon>
        <taxon>Gastropoda</taxon>
        <taxon>Caenogastropoda</taxon>
        <taxon>Sorbeoconcha</taxon>
        <taxon>Cerithioidea</taxon>
        <taxon>Batillariidae</taxon>
        <taxon>Batillaria</taxon>
    </lineage>
</organism>
<dbReference type="SMART" id="SM00325">
    <property type="entry name" value="RhoGEF"/>
    <property type="match status" value="1"/>
</dbReference>
<dbReference type="SUPFAM" id="SSF48065">
    <property type="entry name" value="DBL homology domain (DH-domain)"/>
    <property type="match status" value="1"/>
</dbReference>
<feature type="domain" description="C2" evidence="2">
    <location>
        <begin position="26"/>
        <end position="146"/>
    </location>
</feature>
<sequence length="769" mass="86271">MVVFRLDHNQYYEISRSENDVHNGRAQGQLKVAAYMNSGLLTIHVIQGRQFSSGWKPLCDSFVKMSVIPEDRSRKMRLRTKVIADSNNPVYDEKFSLELSPNDDNKRVLISVWHKDQNSGLSEFLGCMSFGVKSIAQSTKEVNGWYYLLTEDVGKRKHLVASAKPRHNNIPVINKDVIGLEPVTVSMARGKNGFGFSVVEEFPVKVGRVDLASPAESAGLKQGDYIIKVNNQNVSRSTVVSVAKLVKKSGPSLLLHVQRPRQPAQEEEPATNTAYRRSEPIYESIVEEPAHAESVADRFTHYQEHEISVDHDVTAPYAPFPVGQMPTSTPLPLMHMGHRTVPTFNVEQKKQEAIHRLLSLELDFIDFMHAGIQRYSRPLRHCILSVAQHKTVFQNVEKLVTISEYHVKQMQENSPSMCSESEDDSQSSDDKLFTSSVALIYHSKVHMFCQAHETYALGLSEANRVLSELRQNEDFVRFVKEPALEAGQPSISAFIFRPLQHIKELYLVLQDIYMFTPPTSPDHSTLRQVTQVLNESICSISNMSNARVQSLTSLTSHTKTSSTHGSSSGKGSSASSSASSATSTSSRDSCCSSHRSNKGMPTLPQSASMQSIHTVDREVMKLQDRLVFSENVPVFQLCQEDRHIIYQGEVFHWYGRQWAKTTLVLLSDLLLVLQADMDGSLHVLTNPLLLHDICGLEMDRKHGTEFVLHMCPTSPCTGIPASQKLVFRTPAIEDKSMWKRLLSQQVSGIRSEHTFENIYSSEVSSTVVI</sequence>
<evidence type="ECO:0000256" key="1">
    <source>
        <dbReference type="SAM" id="MobiDB-lite"/>
    </source>
</evidence>
<dbReference type="InterPro" id="IPR000008">
    <property type="entry name" value="C2_dom"/>
</dbReference>
<dbReference type="Gene3D" id="1.20.900.10">
    <property type="entry name" value="Dbl homology (DH) domain"/>
    <property type="match status" value="1"/>
</dbReference>
<dbReference type="PROSITE" id="PS50004">
    <property type="entry name" value="C2"/>
    <property type="match status" value="1"/>
</dbReference>
<dbReference type="SUPFAM" id="SSF50156">
    <property type="entry name" value="PDZ domain-like"/>
    <property type="match status" value="1"/>
</dbReference>
<comment type="caution">
    <text evidence="5">The sequence shown here is derived from an EMBL/GenBank/DDBJ whole genome shotgun (WGS) entry which is preliminary data.</text>
</comment>
<dbReference type="SMART" id="SM00228">
    <property type="entry name" value="PDZ"/>
    <property type="match status" value="1"/>
</dbReference>
<dbReference type="InterPro" id="IPR001478">
    <property type="entry name" value="PDZ"/>
</dbReference>
<dbReference type="Gene3D" id="2.30.29.30">
    <property type="entry name" value="Pleckstrin-homology domain (PH domain)/Phosphotyrosine-binding domain (PTB)"/>
    <property type="match status" value="1"/>
</dbReference>